<dbReference type="AlphaFoldDB" id="A0A841GQN4"/>
<dbReference type="NCBIfam" id="TIGR01683">
    <property type="entry name" value="thiS"/>
    <property type="match status" value="1"/>
</dbReference>
<keyword evidence="2" id="KW-1185">Reference proteome</keyword>
<protein>
    <submittedName>
        <fullName evidence="1">Sulfur carrier protein</fullName>
    </submittedName>
</protein>
<accession>A0A841GQN4</accession>
<dbReference type="InterPro" id="IPR010035">
    <property type="entry name" value="Thi_S"/>
</dbReference>
<dbReference type="Gene3D" id="3.10.20.30">
    <property type="match status" value="1"/>
</dbReference>
<comment type="caution">
    <text evidence="1">The sequence shown here is derived from an EMBL/GenBank/DDBJ whole genome shotgun (WGS) entry which is preliminary data.</text>
</comment>
<evidence type="ECO:0000313" key="1">
    <source>
        <dbReference type="EMBL" id="MBB6055913.1"/>
    </source>
</evidence>
<dbReference type="Pfam" id="PF02597">
    <property type="entry name" value="ThiS"/>
    <property type="match status" value="1"/>
</dbReference>
<dbReference type="InterPro" id="IPR003749">
    <property type="entry name" value="ThiS/MoaD-like"/>
</dbReference>
<dbReference type="PANTHER" id="PTHR34472">
    <property type="entry name" value="SULFUR CARRIER PROTEIN THIS"/>
    <property type="match status" value="1"/>
</dbReference>
<organism evidence="1 2">
    <name type="scientific">Tolumonas osonensis</name>
    <dbReference type="NCBI Taxonomy" id="675874"/>
    <lineage>
        <taxon>Bacteria</taxon>
        <taxon>Pseudomonadati</taxon>
        <taxon>Pseudomonadota</taxon>
        <taxon>Gammaproteobacteria</taxon>
        <taxon>Aeromonadales</taxon>
        <taxon>Aeromonadaceae</taxon>
        <taxon>Tolumonas</taxon>
    </lineage>
</organism>
<dbReference type="PANTHER" id="PTHR34472:SF1">
    <property type="entry name" value="SULFUR CARRIER PROTEIN THIS"/>
    <property type="match status" value="1"/>
</dbReference>
<dbReference type="EMBL" id="JACHGR010000005">
    <property type="protein sequence ID" value="MBB6055913.1"/>
    <property type="molecule type" value="Genomic_DNA"/>
</dbReference>
<sequence length="66" mass="7094">MQIRLNGEPLQLAGSCSLEALLTTQDQLKAGVAVALNQQVIPRSQWATTFLSDHDDVDLFRAIAGG</sequence>
<dbReference type="InterPro" id="IPR012675">
    <property type="entry name" value="Beta-grasp_dom_sf"/>
</dbReference>
<dbReference type="RefSeq" id="WP_188026651.1">
    <property type="nucleotide sequence ID" value="NZ_JACHGR010000005.1"/>
</dbReference>
<dbReference type="SUPFAM" id="SSF54285">
    <property type="entry name" value="MoaD/ThiS"/>
    <property type="match status" value="1"/>
</dbReference>
<dbReference type="CDD" id="cd00565">
    <property type="entry name" value="Ubl_ThiS"/>
    <property type="match status" value="1"/>
</dbReference>
<dbReference type="Proteomes" id="UP000585721">
    <property type="component" value="Unassembled WGS sequence"/>
</dbReference>
<dbReference type="InterPro" id="IPR016155">
    <property type="entry name" value="Mopterin_synth/thiamin_S_b"/>
</dbReference>
<proteinExistence type="predicted"/>
<reference evidence="1 2" key="1">
    <citation type="submission" date="2020-08" db="EMBL/GenBank/DDBJ databases">
        <title>Genomic Encyclopedia of Type Strains, Phase IV (KMG-IV): sequencing the most valuable type-strain genomes for metagenomic binning, comparative biology and taxonomic classification.</title>
        <authorList>
            <person name="Goeker M."/>
        </authorList>
    </citation>
    <scope>NUCLEOTIDE SEQUENCE [LARGE SCALE GENOMIC DNA]</scope>
    <source>
        <strain evidence="1 2">DSM 22975</strain>
    </source>
</reference>
<evidence type="ECO:0000313" key="2">
    <source>
        <dbReference type="Proteomes" id="UP000585721"/>
    </source>
</evidence>
<name>A0A841GQN4_9GAMM</name>
<gene>
    <name evidence="1" type="ORF">HNR75_001831</name>
</gene>